<dbReference type="Gene3D" id="3.40.50.1240">
    <property type="entry name" value="Phosphoglycerate mutase-like"/>
    <property type="match status" value="1"/>
</dbReference>
<sequence>MKATRIGWIRHGITAWNRLGKIQGVTDIPLSPEGIDQARKLADRLLRDGEEWNGVYCSDLTRAYQTAEIIANRLGIPLRPEPRLRERSFGAAEGTTEAERLARWGTDWRRLVPDQETDEQVRARGHEFVKDLMLRHPGEAWLVVTHGSFLARMLQSMCRDLKDSHLSNVSLSILERREQGWVPLLHNCTAHLDLDRVEAAE</sequence>
<feature type="binding site" evidence="3">
    <location>
        <position position="62"/>
    </location>
    <ligand>
        <name>substrate</name>
    </ligand>
</feature>
<dbReference type="AlphaFoldDB" id="A0A4U0FI09"/>
<evidence type="ECO:0000256" key="3">
    <source>
        <dbReference type="PIRSR" id="PIRSR613078-2"/>
    </source>
</evidence>
<dbReference type="Proteomes" id="UP000309673">
    <property type="component" value="Unassembled WGS sequence"/>
</dbReference>
<comment type="caution">
    <text evidence="4">The sequence shown here is derived from an EMBL/GenBank/DDBJ whole genome shotgun (WGS) entry which is preliminary data.</text>
</comment>
<dbReference type="PANTHER" id="PTHR46517">
    <property type="entry name" value="FRUCTOSE-2,6-BISPHOSPHATASE TIGAR"/>
    <property type="match status" value="1"/>
</dbReference>
<dbReference type="SMART" id="SM00855">
    <property type="entry name" value="PGAM"/>
    <property type="match status" value="1"/>
</dbReference>
<dbReference type="PANTHER" id="PTHR46517:SF1">
    <property type="entry name" value="FRUCTOSE-2,6-BISPHOSPHATASE TIGAR"/>
    <property type="match status" value="1"/>
</dbReference>
<dbReference type="GO" id="GO:0005829">
    <property type="term" value="C:cytosol"/>
    <property type="evidence" value="ECO:0007669"/>
    <property type="project" value="TreeGrafter"/>
</dbReference>
<dbReference type="SUPFAM" id="SSF53254">
    <property type="entry name" value="Phosphoglycerate mutase-like"/>
    <property type="match status" value="1"/>
</dbReference>
<proteinExistence type="predicted"/>
<reference evidence="4 5" key="1">
    <citation type="submission" date="2019-04" db="EMBL/GenBank/DDBJ databases">
        <title>Cohnella sp. nov., isolated from soil.</title>
        <authorList>
            <person name="Kim W."/>
        </authorList>
    </citation>
    <scope>NUCLEOTIDE SEQUENCE [LARGE SCALE GENOMIC DNA]</scope>
    <source>
        <strain evidence="4 5">CAU 1483</strain>
    </source>
</reference>
<dbReference type="GO" id="GO:0004331">
    <property type="term" value="F:fructose-2,6-bisphosphate 2-phosphatase activity"/>
    <property type="evidence" value="ECO:0007669"/>
    <property type="project" value="TreeGrafter"/>
</dbReference>
<keyword evidence="5" id="KW-1185">Reference proteome</keyword>
<accession>A0A4U0FI09</accession>
<dbReference type="InterPro" id="IPR051695">
    <property type="entry name" value="Phosphoglycerate_Mutase"/>
</dbReference>
<evidence type="ECO:0000313" key="4">
    <source>
        <dbReference type="EMBL" id="TJY44601.1"/>
    </source>
</evidence>
<dbReference type="GO" id="GO:0043456">
    <property type="term" value="P:regulation of pentose-phosphate shunt"/>
    <property type="evidence" value="ECO:0007669"/>
    <property type="project" value="TreeGrafter"/>
</dbReference>
<dbReference type="InterPro" id="IPR029033">
    <property type="entry name" value="His_PPase_superfam"/>
</dbReference>
<dbReference type="InterPro" id="IPR013078">
    <property type="entry name" value="His_Pase_superF_clade-1"/>
</dbReference>
<evidence type="ECO:0000256" key="2">
    <source>
        <dbReference type="PIRSR" id="PIRSR613078-1"/>
    </source>
</evidence>
<dbReference type="Pfam" id="PF00300">
    <property type="entry name" value="His_Phos_1"/>
    <property type="match status" value="1"/>
</dbReference>
<dbReference type="OrthoDB" id="9782128at2"/>
<feature type="active site" description="Tele-phosphohistidine intermediate" evidence="2">
    <location>
        <position position="11"/>
    </location>
</feature>
<dbReference type="CDD" id="cd07067">
    <property type="entry name" value="HP_PGM_like"/>
    <property type="match status" value="1"/>
</dbReference>
<dbReference type="EMBL" id="SUPK01000001">
    <property type="protein sequence ID" value="TJY44601.1"/>
    <property type="molecule type" value="Genomic_DNA"/>
</dbReference>
<protein>
    <submittedName>
        <fullName evidence="4">Histidine phosphatase family protein</fullName>
    </submittedName>
</protein>
<keyword evidence="1" id="KW-0378">Hydrolase</keyword>
<name>A0A4U0FI09_9BACL</name>
<evidence type="ECO:0000313" key="5">
    <source>
        <dbReference type="Proteomes" id="UP000309673"/>
    </source>
</evidence>
<feature type="binding site" evidence="3">
    <location>
        <begin position="10"/>
        <end position="17"/>
    </location>
    <ligand>
        <name>substrate</name>
    </ligand>
</feature>
<feature type="active site" description="Proton donor/acceptor" evidence="2">
    <location>
        <position position="86"/>
    </location>
</feature>
<gene>
    <name evidence="4" type="ORF">E5161_02810</name>
</gene>
<organism evidence="4 5">
    <name type="scientific">Cohnella pontilimi</name>
    <dbReference type="NCBI Taxonomy" id="2564100"/>
    <lineage>
        <taxon>Bacteria</taxon>
        <taxon>Bacillati</taxon>
        <taxon>Bacillota</taxon>
        <taxon>Bacilli</taxon>
        <taxon>Bacillales</taxon>
        <taxon>Paenibacillaceae</taxon>
        <taxon>Cohnella</taxon>
    </lineage>
</organism>
<dbReference type="GO" id="GO:0045820">
    <property type="term" value="P:negative regulation of glycolytic process"/>
    <property type="evidence" value="ECO:0007669"/>
    <property type="project" value="TreeGrafter"/>
</dbReference>
<evidence type="ECO:0000256" key="1">
    <source>
        <dbReference type="ARBA" id="ARBA00022801"/>
    </source>
</evidence>